<name>X0XAA5_9ZZZZ</name>
<sequence length="217" mass="24063">NLWQGRSDDLPSPDIELQGPLADGSTAISIRARGIGSAGAGPYREIRCTWTWHPESGRFELSEEALANPKYRIHVLHDADQAALEGDYETATIGYLRVMEDGTLDDWSSGEDGRAALRAYAAFRQIVIDIRNGNTANAEVGIDFLRAAYPPESPHHAYVGLMERFWETYQIDGDLREACLAAQSYTLNNPDAILEPLYYGYANRTYLAADICPFDNG</sequence>
<reference evidence="1" key="1">
    <citation type="journal article" date="2014" name="Front. Microbiol.">
        <title>High frequency of phylogenetically diverse reductive dehalogenase-homologous genes in deep subseafloor sedimentary metagenomes.</title>
        <authorList>
            <person name="Kawai M."/>
            <person name="Futagami T."/>
            <person name="Toyoda A."/>
            <person name="Takaki Y."/>
            <person name="Nishi S."/>
            <person name="Hori S."/>
            <person name="Arai W."/>
            <person name="Tsubouchi T."/>
            <person name="Morono Y."/>
            <person name="Uchiyama I."/>
            <person name="Ito T."/>
            <person name="Fujiyama A."/>
            <person name="Inagaki F."/>
            <person name="Takami H."/>
        </authorList>
    </citation>
    <scope>NUCLEOTIDE SEQUENCE</scope>
    <source>
        <strain evidence="1">Expedition CK06-06</strain>
    </source>
</reference>
<organism evidence="1">
    <name type="scientific">marine sediment metagenome</name>
    <dbReference type="NCBI Taxonomy" id="412755"/>
    <lineage>
        <taxon>unclassified sequences</taxon>
        <taxon>metagenomes</taxon>
        <taxon>ecological metagenomes</taxon>
    </lineage>
</organism>
<dbReference type="AlphaFoldDB" id="X0XAA5"/>
<gene>
    <name evidence="1" type="ORF">S01H1_64996</name>
</gene>
<feature type="non-terminal residue" evidence="1">
    <location>
        <position position="1"/>
    </location>
</feature>
<comment type="caution">
    <text evidence="1">The sequence shown here is derived from an EMBL/GenBank/DDBJ whole genome shotgun (WGS) entry which is preliminary data.</text>
</comment>
<evidence type="ECO:0000313" key="1">
    <source>
        <dbReference type="EMBL" id="GAG33598.1"/>
    </source>
</evidence>
<proteinExistence type="predicted"/>
<protein>
    <submittedName>
        <fullName evidence="1">Uncharacterized protein</fullName>
    </submittedName>
</protein>
<dbReference type="EMBL" id="BARS01042879">
    <property type="protein sequence ID" value="GAG33598.1"/>
    <property type="molecule type" value="Genomic_DNA"/>
</dbReference>
<accession>X0XAA5</accession>